<evidence type="ECO:0000259" key="7">
    <source>
        <dbReference type="PROSITE" id="PS51201"/>
    </source>
</evidence>
<dbReference type="Gene3D" id="3.40.50.720">
    <property type="entry name" value="NAD(P)-binding Rossmann-like Domain"/>
    <property type="match status" value="2"/>
</dbReference>
<evidence type="ECO:0000256" key="1">
    <source>
        <dbReference type="ARBA" id="ARBA00017378"/>
    </source>
</evidence>
<dbReference type="EMBL" id="JBJUVG010000002">
    <property type="protein sequence ID" value="MFM9413087.1"/>
    <property type="molecule type" value="Genomic_DNA"/>
</dbReference>
<gene>
    <name evidence="9" type="primary">trkA</name>
    <name evidence="9" type="ORF">ACKQTC_01720</name>
</gene>
<dbReference type="PROSITE" id="PS51202">
    <property type="entry name" value="RCK_C"/>
    <property type="match status" value="2"/>
</dbReference>
<reference evidence="9 10" key="1">
    <citation type="journal article" date="2016" name="Int. J. Syst. Evol. Microbiol.">
        <title>Peptococcus simiae sp. nov., isolated from rhesus macaque faeces and emended description of the genus Peptococcus.</title>
        <authorList>
            <person name="Shkoporov A.N."/>
            <person name="Efimov B.A."/>
            <person name="Kondova I."/>
            <person name="Ouwerling B."/>
            <person name="Chaplin A.V."/>
            <person name="Shcherbakova V.A."/>
            <person name="Langermans J.A.M."/>
        </authorList>
    </citation>
    <scope>NUCLEOTIDE SEQUENCE [LARGE SCALE GENOMIC DNA]</scope>
    <source>
        <strain evidence="9 10">M108</strain>
    </source>
</reference>
<keyword evidence="4" id="KW-0630">Potassium</keyword>
<sequence length="445" mass="49144">MQAIIIGAGKVGFSLAEMLSDQEHDVIVVERDPDRADTVNDNLDVQVLVGNGASPRFQQNLNLKEANLLVAVTDSDEVNMLACMFAKQRGADCTVARVRNVEYAQDALLKANKSLGIDFFINPEQVTANAITNYVQVPEALNVNFFDARQVMLLEIEVPEKASIVNVMLKNLTGANRFLITSILRDGDLIIPNGDDIILAGDRLTLISRTEDMEAVEKSMGINRRPVEQVMILGGGRTGYYLAKNLEPTNIRVTIIEKNYARCERLSALLDTTIILHGDASDIDILQEEGIDEVDILVSTTEDDKLNVLTCLMGSRLGAKKTIAQIRRSDYLPLIQSVGIDVSVSPRLLTSEAIMRFIQKGTLISMAEVNTGFAQIIELIIDRENHPLANQAIKDIKFPKGVIVVSILRDGQVIIPTGNDVLLFEDNLNIFVAKASMKKLKRLFR</sequence>
<keyword evidence="10" id="KW-1185">Reference proteome</keyword>
<dbReference type="PRINTS" id="PR00335">
    <property type="entry name" value="KUPTAKETRKA"/>
</dbReference>
<proteinExistence type="predicted"/>
<keyword evidence="3" id="KW-0633">Potassium transport</keyword>
<dbReference type="PANTHER" id="PTHR43833:SF5">
    <property type="entry name" value="TRK SYSTEM POTASSIUM UPTAKE PROTEIN TRKA"/>
    <property type="match status" value="1"/>
</dbReference>
<comment type="caution">
    <text evidence="9">The sequence shown here is derived from an EMBL/GenBank/DDBJ whole genome shotgun (WGS) entry which is preliminary data.</text>
</comment>
<dbReference type="InterPro" id="IPR003148">
    <property type="entry name" value="RCK_N"/>
</dbReference>
<dbReference type="InterPro" id="IPR006037">
    <property type="entry name" value="RCK_C"/>
</dbReference>
<dbReference type="Gene3D" id="3.30.70.1450">
    <property type="entry name" value="Regulator of K+ conductance, C-terminal domain"/>
    <property type="match status" value="2"/>
</dbReference>
<dbReference type="NCBIfam" id="NF007032">
    <property type="entry name" value="PRK09496.1-4"/>
    <property type="match status" value="1"/>
</dbReference>
<evidence type="ECO:0000256" key="2">
    <source>
        <dbReference type="ARBA" id="ARBA00022448"/>
    </source>
</evidence>
<evidence type="ECO:0000313" key="10">
    <source>
        <dbReference type="Proteomes" id="UP001631949"/>
    </source>
</evidence>
<keyword evidence="2" id="KW-0813">Transport</keyword>
<dbReference type="PROSITE" id="PS51201">
    <property type="entry name" value="RCK_N"/>
    <property type="match status" value="2"/>
</dbReference>
<dbReference type="RefSeq" id="WP_408976706.1">
    <property type="nucleotide sequence ID" value="NZ_JBJUVG010000002.1"/>
</dbReference>
<feature type="domain" description="RCK C-terminal" evidence="8">
    <location>
        <begin position="141"/>
        <end position="222"/>
    </location>
</feature>
<protein>
    <recommendedName>
        <fullName evidence="1">Trk system potassium uptake protein TrkA</fullName>
    </recommendedName>
</protein>
<dbReference type="NCBIfam" id="NF007031">
    <property type="entry name" value="PRK09496.1-2"/>
    <property type="match status" value="1"/>
</dbReference>
<feature type="domain" description="RCK N-terminal" evidence="7">
    <location>
        <begin position="1"/>
        <end position="121"/>
    </location>
</feature>
<keyword evidence="5" id="KW-0520">NAD</keyword>
<evidence type="ECO:0000256" key="3">
    <source>
        <dbReference type="ARBA" id="ARBA00022538"/>
    </source>
</evidence>
<dbReference type="Pfam" id="PF02080">
    <property type="entry name" value="TrkA_C"/>
    <property type="match status" value="2"/>
</dbReference>
<dbReference type="NCBIfam" id="NF007039">
    <property type="entry name" value="PRK09496.3-2"/>
    <property type="match status" value="1"/>
</dbReference>
<accession>A0ABW9GXM8</accession>
<keyword evidence="6" id="KW-0406">Ion transport</keyword>
<dbReference type="NCBIfam" id="NF007041">
    <property type="entry name" value="PRK09496.3-4"/>
    <property type="match status" value="1"/>
</dbReference>
<dbReference type="SUPFAM" id="SSF116726">
    <property type="entry name" value="TrkA C-terminal domain-like"/>
    <property type="match status" value="2"/>
</dbReference>
<evidence type="ECO:0000256" key="4">
    <source>
        <dbReference type="ARBA" id="ARBA00022958"/>
    </source>
</evidence>
<name>A0ABW9GXM8_9FIRM</name>
<dbReference type="Proteomes" id="UP001631949">
    <property type="component" value="Unassembled WGS sequence"/>
</dbReference>
<evidence type="ECO:0000256" key="6">
    <source>
        <dbReference type="ARBA" id="ARBA00023065"/>
    </source>
</evidence>
<evidence type="ECO:0000256" key="5">
    <source>
        <dbReference type="ARBA" id="ARBA00023027"/>
    </source>
</evidence>
<feature type="domain" description="RCK C-terminal" evidence="8">
    <location>
        <begin position="364"/>
        <end position="445"/>
    </location>
</feature>
<dbReference type="InterPro" id="IPR050721">
    <property type="entry name" value="Trk_Ktr_HKT_K-transport"/>
</dbReference>
<dbReference type="InterPro" id="IPR036291">
    <property type="entry name" value="NAD(P)-bd_dom_sf"/>
</dbReference>
<dbReference type="InterPro" id="IPR006036">
    <property type="entry name" value="K_uptake_TrkA"/>
</dbReference>
<dbReference type="InterPro" id="IPR036721">
    <property type="entry name" value="RCK_C_sf"/>
</dbReference>
<dbReference type="Pfam" id="PF02254">
    <property type="entry name" value="TrkA_N"/>
    <property type="match status" value="2"/>
</dbReference>
<evidence type="ECO:0000259" key="8">
    <source>
        <dbReference type="PROSITE" id="PS51202"/>
    </source>
</evidence>
<evidence type="ECO:0000313" key="9">
    <source>
        <dbReference type="EMBL" id="MFM9413087.1"/>
    </source>
</evidence>
<organism evidence="9 10">
    <name type="scientific">Peptococcus simiae</name>
    <dbReference type="NCBI Taxonomy" id="1643805"/>
    <lineage>
        <taxon>Bacteria</taxon>
        <taxon>Bacillati</taxon>
        <taxon>Bacillota</taxon>
        <taxon>Clostridia</taxon>
        <taxon>Eubacteriales</taxon>
        <taxon>Peptococcaceae</taxon>
        <taxon>Peptococcus</taxon>
    </lineage>
</organism>
<feature type="domain" description="RCK N-terminal" evidence="7">
    <location>
        <begin position="227"/>
        <end position="344"/>
    </location>
</feature>
<dbReference type="PANTHER" id="PTHR43833">
    <property type="entry name" value="POTASSIUM CHANNEL PROTEIN 2-RELATED-RELATED"/>
    <property type="match status" value="1"/>
</dbReference>
<dbReference type="SUPFAM" id="SSF51735">
    <property type="entry name" value="NAD(P)-binding Rossmann-fold domains"/>
    <property type="match status" value="2"/>
</dbReference>